<keyword evidence="11" id="KW-1185">Reference proteome</keyword>
<dbReference type="GO" id="GO:0003677">
    <property type="term" value="F:DNA binding"/>
    <property type="evidence" value="ECO:0007669"/>
    <property type="project" value="UniProtKB-KW"/>
</dbReference>
<feature type="domain" description="BZIP" evidence="9">
    <location>
        <begin position="132"/>
        <end position="178"/>
    </location>
</feature>
<dbReference type="PROSITE" id="PS00036">
    <property type="entry name" value="BZIP_BASIC"/>
    <property type="match status" value="1"/>
</dbReference>
<feature type="compositionally biased region" description="Polar residues" evidence="8">
    <location>
        <begin position="48"/>
        <end position="63"/>
    </location>
</feature>
<evidence type="ECO:0000259" key="9">
    <source>
        <dbReference type="PROSITE" id="PS50217"/>
    </source>
</evidence>
<dbReference type="Proteomes" id="UP001165190">
    <property type="component" value="Unassembled WGS sequence"/>
</dbReference>
<evidence type="ECO:0000256" key="5">
    <source>
        <dbReference type="ARBA" id="ARBA00023163"/>
    </source>
</evidence>
<reference evidence="10" key="1">
    <citation type="submission" date="2023-05" db="EMBL/GenBank/DDBJ databases">
        <title>Genome and transcriptome analyses reveal genes involved in the formation of fine ridges on petal epidermal cells in Hibiscus trionum.</title>
        <authorList>
            <person name="Koshimizu S."/>
            <person name="Masuda S."/>
            <person name="Ishii T."/>
            <person name="Shirasu K."/>
            <person name="Hoshino A."/>
            <person name="Arita M."/>
        </authorList>
    </citation>
    <scope>NUCLEOTIDE SEQUENCE</scope>
    <source>
        <strain evidence="10">Hamamatsu line</strain>
    </source>
</reference>
<protein>
    <recommendedName>
        <fullName evidence="9">BZIP domain-containing protein</fullName>
    </recommendedName>
</protein>
<dbReference type="Pfam" id="PF00170">
    <property type="entry name" value="bZIP_1"/>
    <property type="match status" value="1"/>
</dbReference>
<dbReference type="GO" id="GO:0046983">
    <property type="term" value="F:protein dimerization activity"/>
    <property type="evidence" value="ECO:0007669"/>
    <property type="project" value="UniProtKB-ARBA"/>
</dbReference>
<name>A0A9W7JAB2_HIBTR</name>
<feature type="region of interest" description="Disordered" evidence="8">
    <location>
        <begin position="33"/>
        <end position="65"/>
    </location>
</feature>
<comment type="subcellular location">
    <subcellularLocation>
        <location evidence="1">Nucleus</location>
    </subcellularLocation>
</comment>
<dbReference type="CDD" id="cd14702">
    <property type="entry name" value="bZIP_plant_GBF1"/>
    <property type="match status" value="1"/>
</dbReference>
<dbReference type="PROSITE" id="PS50217">
    <property type="entry name" value="BZIP"/>
    <property type="match status" value="1"/>
</dbReference>
<dbReference type="PANTHER" id="PTHR46408:SF8">
    <property type="entry name" value="BASIC LEUCINE ZIPPER 9"/>
    <property type="match status" value="1"/>
</dbReference>
<dbReference type="SMART" id="SM00338">
    <property type="entry name" value="BRLZ"/>
    <property type="match status" value="1"/>
</dbReference>
<comment type="caution">
    <text evidence="10">The sequence shown here is derived from an EMBL/GenBank/DDBJ whole genome shotgun (WGS) entry which is preliminary data.</text>
</comment>
<feature type="region of interest" description="Disordered" evidence="8">
    <location>
        <begin position="87"/>
        <end position="131"/>
    </location>
</feature>
<dbReference type="EMBL" id="BSYR01000058">
    <property type="protein sequence ID" value="GMJ10876.1"/>
    <property type="molecule type" value="Genomic_DNA"/>
</dbReference>
<feature type="coiled-coil region" evidence="7">
    <location>
        <begin position="150"/>
        <end position="212"/>
    </location>
</feature>
<keyword evidence="7" id="KW-0175">Coiled coil</keyword>
<evidence type="ECO:0000256" key="6">
    <source>
        <dbReference type="ARBA" id="ARBA00023242"/>
    </source>
</evidence>
<sequence>MMSIKESLLSFFSTTIAEPGSIKITSVLTKPIEGEAAEPEPEPVKHVSLSQNLTPKLDSQSSFYDELGNEPWGSLVCEGNIPNGRANKIRGATDASWDHDPSDDDDDEEEDDDEEDAETDAGQSEQILDPSHLKCLRRMLSNRESARRSRKRKQEHLADLEFQAEQLRGENDFLFKQLTNAHQLFRDAGTSNRVLRSDVQALKNTVKLAEDMLTGGSFTCGLNQLVQSHMTSPQPIATHLQLLLRVES</sequence>
<evidence type="ECO:0000256" key="7">
    <source>
        <dbReference type="SAM" id="Coils"/>
    </source>
</evidence>
<keyword evidence="4" id="KW-0238">DNA-binding</keyword>
<dbReference type="Gene3D" id="1.20.5.170">
    <property type="match status" value="1"/>
</dbReference>
<dbReference type="InterPro" id="IPR045314">
    <property type="entry name" value="bZIP_plant_GBF1"/>
</dbReference>
<dbReference type="InterPro" id="IPR046347">
    <property type="entry name" value="bZIP_sf"/>
</dbReference>
<keyword evidence="3" id="KW-0805">Transcription regulation</keyword>
<accession>A0A9W7JAB2</accession>
<evidence type="ECO:0000313" key="11">
    <source>
        <dbReference type="Proteomes" id="UP001165190"/>
    </source>
</evidence>
<proteinExistence type="inferred from homology"/>
<feature type="compositionally biased region" description="Acidic residues" evidence="8">
    <location>
        <begin position="101"/>
        <end position="119"/>
    </location>
</feature>
<evidence type="ECO:0000256" key="4">
    <source>
        <dbReference type="ARBA" id="ARBA00023125"/>
    </source>
</evidence>
<organism evidence="10 11">
    <name type="scientific">Hibiscus trionum</name>
    <name type="common">Flower of an hour</name>
    <dbReference type="NCBI Taxonomy" id="183268"/>
    <lineage>
        <taxon>Eukaryota</taxon>
        <taxon>Viridiplantae</taxon>
        <taxon>Streptophyta</taxon>
        <taxon>Embryophyta</taxon>
        <taxon>Tracheophyta</taxon>
        <taxon>Spermatophyta</taxon>
        <taxon>Magnoliopsida</taxon>
        <taxon>eudicotyledons</taxon>
        <taxon>Gunneridae</taxon>
        <taxon>Pentapetalae</taxon>
        <taxon>rosids</taxon>
        <taxon>malvids</taxon>
        <taxon>Malvales</taxon>
        <taxon>Malvaceae</taxon>
        <taxon>Malvoideae</taxon>
        <taxon>Hibiscus</taxon>
    </lineage>
</organism>
<dbReference type="GO" id="GO:0003700">
    <property type="term" value="F:DNA-binding transcription factor activity"/>
    <property type="evidence" value="ECO:0007669"/>
    <property type="project" value="InterPro"/>
</dbReference>
<evidence type="ECO:0000256" key="2">
    <source>
        <dbReference type="ARBA" id="ARBA00007163"/>
    </source>
</evidence>
<dbReference type="SUPFAM" id="SSF57959">
    <property type="entry name" value="Leucine zipper domain"/>
    <property type="match status" value="1"/>
</dbReference>
<keyword evidence="6" id="KW-0539">Nucleus</keyword>
<comment type="similarity">
    <text evidence="2">Belongs to the bZIP family.</text>
</comment>
<gene>
    <name evidence="10" type="ORF">HRI_004756800</name>
</gene>
<dbReference type="FunFam" id="1.20.5.170:FF:000020">
    <property type="entry name" value="BZIP transcription factor"/>
    <property type="match status" value="1"/>
</dbReference>
<dbReference type="AlphaFoldDB" id="A0A9W7JAB2"/>
<keyword evidence="5" id="KW-0804">Transcription</keyword>
<evidence type="ECO:0000256" key="8">
    <source>
        <dbReference type="SAM" id="MobiDB-lite"/>
    </source>
</evidence>
<dbReference type="InterPro" id="IPR004827">
    <property type="entry name" value="bZIP"/>
</dbReference>
<evidence type="ECO:0000256" key="3">
    <source>
        <dbReference type="ARBA" id="ARBA00023015"/>
    </source>
</evidence>
<dbReference type="GO" id="GO:0005634">
    <property type="term" value="C:nucleus"/>
    <property type="evidence" value="ECO:0007669"/>
    <property type="project" value="UniProtKB-SubCell"/>
</dbReference>
<dbReference type="OrthoDB" id="1299653at2759"/>
<evidence type="ECO:0000313" key="10">
    <source>
        <dbReference type="EMBL" id="GMJ10876.1"/>
    </source>
</evidence>
<evidence type="ECO:0000256" key="1">
    <source>
        <dbReference type="ARBA" id="ARBA00004123"/>
    </source>
</evidence>
<dbReference type="PANTHER" id="PTHR46408">
    <property type="entry name" value="BASIC LEUCINE ZIPPER 63"/>
    <property type="match status" value="1"/>
</dbReference>